<feature type="domain" description="ABC transporter" evidence="10">
    <location>
        <begin position="330"/>
        <end position="564"/>
    </location>
</feature>
<dbReference type="InterPro" id="IPR017871">
    <property type="entry name" value="ABC_transporter-like_CS"/>
</dbReference>
<evidence type="ECO:0000256" key="4">
    <source>
        <dbReference type="ARBA" id="ARBA00022692"/>
    </source>
</evidence>
<dbReference type="RefSeq" id="WP_208956003.1">
    <property type="nucleotide sequence ID" value="NZ_CP142434.1"/>
</dbReference>
<comment type="subcellular location">
    <subcellularLocation>
        <location evidence="1">Cell membrane</location>
        <topology evidence="1">Multi-pass membrane protein</topology>
    </subcellularLocation>
</comment>
<dbReference type="PROSITE" id="PS50893">
    <property type="entry name" value="ABC_TRANSPORTER_2"/>
    <property type="match status" value="1"/>
</dbReference>
<evidence type="ECO:0000256" key="1">
    <source>
        <dbReference type="ARBA" id="ARBA00004651"/>
    </source>
</evidence>
<dbReference type="FunFam" id="3.40.50.300:FF:000221">
    <property type="entry name" value="Multidrug ABC transporter ATP-binding protein"/>
    <property type="match status" value="1"/>
</dbReference>
<evidence type="ECO:0000313" key="12">
    <source>
        <dbReference type="EMBL" id="XBC47787.1"/>
    </source>
</evidence>
<dbReference type="AlphaFoldDB" id="A0AB74U0E8"/>
<evidence type="ECO:0000256" key="3">
    <source>
        <dbReference type="ARBA" id="ARBA00022475"/>
    </source>
</evidence>
<evidence type="ECO:0000259" key="10">
    <source>
        <dbReference type="PROSITE" id="PS50893"/>
    </source>
</evidence>
<dbReference type="PROSITE" id="PS00211">
    <property type="entry name" value="ABC_TRANSPORTER_1"/>
    <property type="match status" value="1"/>
</dbReference>
<dbReference type="GO" id="GO:0016887">
    <property type="term" value="F:ATP hydrolysis activity"/>
    <property type="evidence" value="ECO:0007669"/>
    <property type="project" value="InterPro"/>
</dbReference>
<evidence type="ECO:0000259" key="11">
    <source>
        <dbReference type="PROSITE" id="PS50929"/>
    </source>
</evidence>
<dbReference type="InterPro" id="IPR003593">
    <property type="entry name" value="AAA+_ATPase"/>
</dbReference>
<evidence type="ECO:0000256" key="2">
    <source>
        <dbReference type="ARBA" id="ARBA00022448"/>
    </source>
</evidence>
<dbReference type="GO" id="GO:0005886">
    <property type="term" value="C:plasma membrane"/>
    <property type="evidence" value="ECO:0007669"/>
    <property type="project" value="UniProtKB-SubCell"/>
</dbReference>
<reference evidence="13" key="1">
    <citation type="submission" date="2023-12" db="EMBL/GenBank/DDBJ databases">
        <title>Dolosigranulum savutii sp. nov. isolated from human upper respiratory samples collected in Botswana.</title>
        <authorList>
            <person name="Kelly M.S."/>
        </authorList>
    </citation>
    <scope>NUCLEOTIDE SEQUENCE</scope>
    <source>
        <strain evidence="13">MSK211</strain>
        <strain evidence="12">MSK312</strain>
    </source>
</reference>
<evidence type="ECO:0000256" key="5">
    <source>
        <dbReference type="ARBA" id="ARBA00022741"/>
    </source>
</evidence>
<dbReference type="SUPFAM" id="SSF90123">
    <property type="entry name" value="ABC transporter transmembrane region"/>
    <property type="match status" value="1"/>
</dbReference>
<dbReference type="Gene3D" id="1.20.1560.10">
    <property type="entry name" value="ABC transporter type 1, transmembrane domain"/>
    <property type="match status" value="1"/>
</dbReference>
<dbReference type="SUPFAM" id="SSF52540">
    <property type="entry name" value="P-loop containing nucleoside triphosphate hydrolases"/>
    <property type="match status" value="1"/>
</dbReference>
<feature type="transmembrane region" description="Helical" evidence="9">
    <location>
        <begin position="241"/>
        <end position="264"/>
    </location>
</feature>
<dbReference type="InterPro" id="IPR039421">
    <property type="entry name" value="Type_1_exporter"/>
</dbReference>
<dbReference type="GO" id="GO:0015421">
    <property type="term" value="F:ABC-type oligopeptide transporter activity"/>
    <property type="evidence" value="ECO:0007669"/>
    <property type="project" value="TreeGrafter"/>
</dbReference>
<evidence type="ECO:0000313" key="13">
    <source>
        <dbReference type="EMBL" id="XBC50598.1"/>
    </source>
</evidence>
<dbReference type="InterPro" id="IPR011527">
    <property type="entry name" value="ABC1_TM_dom"/>
</dbReference>
<dbReference type="EMBL" id="CP142434">
    <property type="protein sequence ID" value="XBC47787.1"/>
    <property type="molecule type" value="Genomic_DNA"/>
</dbReference>
<organism evidence="13">
    <name type="scientific">Dolosigranulum savutiense</name>
    <dbReference type="NCBI Taxonomy" id="3110288"/>
    <lineage>
        <taxon>Bacteria</taxon>
        <taxon>Bacillati</taxon>
        <taxon>Bacillota</taxon>
        <taxon>Bacilli</taxon>
        <taxon>Lactobacillales</taxon>
        <taxon>Carnobacteriaceae</taxon>
        <taxon>Dolosigranulum</taxon>
    </lineage>
</organism>
<dbReference type="InterPro" id="IPR036640">
    <property type="entry name" value="ABC1_TM_sf"/>
</dbReference>
<evidence type="ECO:0000256" key="8">
    <source>
        <dbReference type="ARBA" id="ARBA00023136"/>
    </source>
</evidence>
<feature type="domain" description="ABC transmembrane type-1" evidence="11">
    <location>
        <begin position="16"/>
        <end position="293"/>
    </location>
</feature>
<feature type="transmembrane region" description="Helical" evidence="9">
    <location>
        <begin position="12"/>
        <end position="36"/>
    </location>
</feature>
<evidence type="ECO:0000256" key="7">
    <source>
        <dbReference type="ARBA" id="ARBA00022989"/>
    </source>
</evidence>
<keyword evidence="6 13" id="KW-0067">ATP-binding</keyword>
<gene>
    <name evidence="13" type="ORF">VUQ07_04815</name>
    <name evidence="12" type="ORF">VUQ09_09685</name>
</gene>
<keyword evidence="5" id="KW-0547">Nucleotide-binding</keyword>
<dbReference type="PROSITE" id="PS50929">
    <property type="entry name" value="ABC_TM1F"/>
    <property type="match status" value="1"/>
</dbReference>
<proteinExistence type="predicted"/>
<feature type="transmembrane region" description="Helical" evidence="9">
    <location>
        <begin position="48"/>
        <end position="66"/>
    </location>
</feature>
<dbReference type="InterPro" id="IPR003439">
    <property type="entry name" value="ABC_transporter-like_ATP-bd"/>
</dbReference>
<keyword evidence="3" id="KW-1003">Cell membrane</keyword>
<dbReference type="Gene3D" id="3.40.50.300">
    <property type="entry name" value="P-loop containing nucleotide triphosphate hydrolases"/>
    <property type="match status" value="1"/>
</dbReference>
<keyword evidence="2" id="KW-0813">Transport</keyword>
<dbReference type="SMART" id="SM00382">
    <property type="entry name" value="AAA"/>
    <property type="match status" value="1"/>
</dbReference>
<dbReference type="InterPro" id="IPR027417">
    <property type="entry name" value="P-loop_NTPase"/>
</dbReference>
<dbReference type="Pfam" id="PF00664">
    <property type="entry name" value="ABC_membrane"/>
    <property type="match status" value="1"/>
</dbReference>
<accession>A0AB74U0E8</accession>
<protein>
    <submittedName>
        <fullName evidence="13">ABC transporter ATP-binding protein</fullName>
    </submittedName>
</protein>
<dbReference type="Pfam" id="PF00005">
    <property type="entry name" value="ABC_tran"/>
    <property type="match status" value="1"/>
</dbReference>
<keyword evidence="7 9" id="KW-1133">Transmembrane helix</keyword>
<keyword evidence="4 9" id="KW-0812">Transmembrane</keyword>
<dbReference type="PANTHER" id="PTHR43394">
    <property type="entry name" value="ATP-DEPENDENT PERMEASE MDL1, MITOCHONDRIAL"/>
    <property type="match status" value="1"/>
</dbReference>
<dbReference type="PANTHER" id="PTHR43394:SF1">
    <property type="entry name" value="ATP-BINDING CASSETTE SUB-FAMILY B MEMBER 10, MITOCHONDRIAL"/>
    <property type="match status" value="1"/>
</dbReference>
<dbReference type="GO" id="GO:0005524">
    <property type="term" value="F:ATP binding"/>
    <property type="evidence" value="ECO:0007669"/>
    <property type="project" value="UniProtKB-KW"/>
</dbReference>
<name>A0AB74U0E8_9LACT</name>
<evidence type="ECO:0000256" key="9">
    <source>
        <dbReference type="SAM" id="Phobius"/>
    </source>
</evidence>
<dbReference type="EMBL" id="CP142436">
    <property type="protein sequence ID" value="XBC50598.1"/>
    <property type="molecule type" value="Genomic_DNA"/>
</dbReference>
<evidence type="ECO:0000256" key="6">
    <source>
        <dbReference type="ARBA" id="ARBA00022840"/>
    </source>
</evidence>
<feature type="transmembrane region" description="Helical" evidence="9">
    <location>
        <begin position="154"/>
        <end position="172"/>
    </location>
</feature>
<keyword evidence="8 9" id="KW-0472">Membrane</keyword>
<sequence>MNLIKQYIRENKLAYFFSVICAILGVISNLFIYIILSRMIVALIDGGITINYYLHHILWIFACLVIKESVMTLSTMISHATTYHIIRDIRKDLMDKLFKMPLGDILSESSGKLKDIIVNQVDNTETTLAHIIPEMTANILGPIVLFIYMLTLDWRVTLLSLIPLGVGILFMMPPMKRAKVKFPQAVKIGQRMNNIIVEYINGIEVIRAFNQRNKSYTKYSDIVYEKASYHYNWLKENATDYAASLSIAPMGILTIIPFGLYFTMVGSLDGGVLLTLIILSFGTIQHIMKIMMFEDDLGRVSTIFGEVETILSHDDLLHANTPVDIDTYDIHLENVDFSYDGEKKILDQISLKIEEGAVHALVGESGSGKSTIAKLMAGFWDVDNGHITIGGADMQDIPLETLSSLISYVSQDNFLFDISIKDNIRIGKDDASDQDIVEICQKAGCHDFIMNLSNGYDTVAGEGGSHLSGGERQRISIARAMIKDAPIIILDEATSYIDPENEALIQGAISELVEGKTLIIIAHRLNTITDVDTIFVIKNGKLIESGTHTELLEGSSHYNDLWQAALKGADND</sequence>
<feature type="transmembrane region" description="Helical" evidence="9">
    <location>
        <begin position="270"/>
        <end position="288"/>
    </location>
</feature>